<dbReference type="EMBL" id="BK032862">
    <property type="protein sequence ID" value="DAF64498.1"/>
    <property type="molecule type" value="Genomic_DNA"/>
</dbReference>
<name>A0A8S5TMY8_9CAUD</name>
<proteinExistence type="predicted"/>
<evidence type="ECO:0000313" key="1">
    <source>
        <dbReference type="EMBL" id="DAF64498.1"/>
    </source>
</evidence>
<accession>A0A8S5TMY8</accession>
<protein>
    <submittedName>
        <fullName evidence="1">Uncharacterized protein</fullName>
    </submittedName>
</protein>
<sequence length="86" mass="10071">MSRSLICLILTINDKLCADNASDAYFLIYGNNWKRSFIPIISMIQSRQEKGGKPMIRKRINTLLNKLSDAQLKRIYKYIKYVYIHG</sequence>
<reference evidence="1" key="1">
    <citation type="journal article" date="2021" name="Proc. Natl. Acad. Sci. U.S.A.">
        <title>A Catalog of Tens of Thousands of Viruses from Human Metagenomes Reveals Hidden Associations with Chronic Diseases.</title>
        <authorList>
            <person name="Tisza M.J."/>
            <person name="Buck C.B."/>
        </authorList>
    </citation>
    <scope>NUCLEOTIDE SEQUENCE</scope>
    <source>
        <strain evidence="1">Ctu6J18</strain>
    </source>
</reference>
<organism evidence="1">
    <name type="scientific">Myoviridae sp. ctu6J18</name>
    <dbReference type="NCBI Taxonomy" id="2827714"/>
    <lineage>
        <taxon>Viruses</taxon>
        <taxon>Duplodnaviria</taxon>
        <taxon>Heunggongvirae</taxon>
        <taxon>Uroviricota</taxon>
        <taxon>Caudoviricetes</taxon>
    </lineage>
</organism>